<protein>
    <submittedName>
        <fullName evidence="1">Uncharacterized protein</fullName>
    </submittedName>
</protein>
<accession>A0A0C3BFN4</accession>
<proteinExistence type="predicted"/>
<gene>
    <name evidence="1" type="ORF">PILCRDRAFT_91749</name>
</gene>
<sequence length="188" mass="21854">MLFHYGQTAKYFPPSLENLIVRPQNNTLVLPDNWRVQWRSGRTGFWRHLSKWTTIRVICVESPGFVVFPTLTNFNTLVGIISSEITSKALETVIIHCRYGWEVENPDPSKWDNTELYQQLTGTLWEDRVEGLNNYFLPRPPPNSYLYNRCGGIYEISKNKDGQWEGGVGEMPEIYTWSDDYGTTFNFA</sequence>
<reference evidence="1 2" key="1">
    <citation type="submission" date="2014-04" db="EMBL/GenBank/DDBJ databases">
        <authorList>
            <consortium name="DOE Joint Genome Institute"/>
            <person name="Kuo A."/>
            <person name="Tarkka M."/>
            <person name="Buscot F."/>
            <person name="Kohler A."/>
            <person name="Nagy L.G."/>
            <person name="Floudas D."/>
            <person name="Copeland A."/>
            <person name="Barry K.W."/>
            <person name="Cichocki N."/>
            <person name="Veneault-Fourrey C."/>
            <person name="LaButti K."/>
            <person name="Lindquist E.A."/>
            <person name="Lipzen A."/>
            <person name="Lundell T."/>
            <person name="Morin E."/>
            <person name="Murat C."/>
            <person name="Sun H."/>
            <person name="Tunlid A."/>
            <person name="Henrissat B."/>
            <person name="Grigoriev I.V."/>
            <person name="Hibbett D.S."/>
            <person name="Martin F."/>
            <person name="Nordberg H.P."/>
            <person name="Cantor M.N."/>
            <person name="Hua S.X."/>
        </authorList>
    </citation>
    <scope>NUCLEOTIDE SEQUENCE [LARGE SCALE GENOMIC DNA]</scope>
    <source>
        <strain evidence="1 2">F 1598</strain>
    </source>
</reference>
<organism evidence="1 2">
    <name type="scientific">Piloderma croceum (strain F 1598)</name>
    <dbReference type="NCBI Taxonomy" id="765440"/>
    <lineage>
        <taxon>Eukaryota</taxon>
        <taxon>Fungi</taxon>
        <taxon>Dikarya</taxon>
        <taxon>Basidiomycota</taxon>
        <taxon>Agaricomycotina</taxon>
        <taxon>Agaricomycetes</taxon>
        <taxon>Agaricomycetidae</taxon>
        <taxon>Atheliales</taxon>
        <taxon>Atheliaceae</taxon>
        <taxon>Piloderma</taxon>
    </lineage>
</organism>
<dbReference type="HOGENOM" id="CLU_1441564_0_0_1"/>
<evidence type="ECO:0000313" key="2">
    <source>
        <dbReference type="Proteomes" id="UP000054166"/>
    </source>
</evidence>
<name>A0A0C3BFN4_PILCF</name>
<dbReference type="EMBL" id="KN833038">
    <property type="protein sequence ID" value="KIM76107.1"/>
    <property type="molecule type" value="Genomic_DNA"/>
</dbReference>
<evidence type="ECO:0000313" key="1">
    <source>
        <dbReference type="EMBL" id="KIM76107.1"/>
    </source>
</evidence>
<dbReference type="AlphaFoldDB" id="A0A0C3BFN4"/>
<keyword evidence="2" id="KW-1185">Reference proteome</keyword>
<dbReference type="Proteomes" id="UP000054166">
    <property type="component" value="Unassembled WGS sequence"/>
</dbReference>
<dbReference type="InParanoid" id="A0A0C3BFN4"/>
<reference evidence="2" key="2">
    <citation type="submission" date="2015-01" db="EMBL/GenBank/DDBJ databases">
        <title>Evolutionary Origins and Diversification of the Mycorrhizal Mutualists.</title>
        <authorList>
            <consortium name="DOE Joint Genome Institute"/>
            <consortium name="Mycorrhizal Genomics Consortium"/>
            <person name="Kohler A."/>
            <person name="Kuo A."/>
            <person name="Nagy L.G."/>
            <person name="Floudas D."/>
            <person name="Copeland A."/>
            <person name="Barry K.W."/>
            <person name="Cichocki N."/>
            <person name="Veneault-Fourrey C."/>
            <person name="LaButti K."/>
            <person name="Lindquist E.A."/>
            <person name="Lipzen A."/>
            <person name="Lundell T."/>
            <person name="Morin E."/>
            <person name="Murat C."/>
            <person name="Riley R."/>
            <person name="Ohm R."/>
            <person name="Sun H."/>
            <person name="Tunlid A."/>
            <person name="Henrissat B."/>
            <person name="Grigoriev I.V."/>
            <person name="Hibbett D.S."/>
            <person name="Martin F."/>
        </authorList>
    </citation>
    <scope>NUCLEOTIDE SEQUENCE [LARGE SCALE GENOMIC DNA]</scope>
    <source>
        <strain evidence="2">F 1598</strain>
    </source>
</reference>